<sequence>MTILISRVFAAAALVVCIPLSNAHADVSITRQILERLPVQLKPRPDHGLVLELVRQRHIQLACRLDDLGLVRSLLNLVEQDRRQFPTSAWMSSMR</sequence>
<gene>
    <name evidence="1" type="ORF">LCGC14_0277700</name>
</gene>
<organism evidence="1">
    <name type="scientific">marine sediment metagenome</name>
    <dbReference type="NCBI Taxonomy" id="412755"/>
    <lineage>
        <taxon>unclassified sequences</taxon>
        <taxon>metagenomes</taxon>
        <taxon>ecological metagenomes</taxon>
    </lineage>
</organism>
<dbReference type="EMBL" id="LAZR01000157">
    <property type="protein sequence ID" value="KKN85641.1"/>
    <property type="molecule type" value="Genomic_DNA"/>
</dbReference>
<name>A0A0F9WI65_9ZZZZ</name>
<reference evidence="1" key="1">
    <citation type="journal article" date="2015" name="Nature">
        <title>Complex archaea that bridge the gap between prokaryotes and eukaryotes.</title>
        <authorList>
            <person name="Spang A."/>
            <person name="Saw J.H."/>
            <person name="Jorgensen S.L."/>
            <person name="Zaremba-Niedzwiedzka K."/>
            <person name="Martijn J."/>
            <person name="Lind A.E."/>
            <person name="van Eijk R."/>
            <person name="Schleper C."/>
            <person name="Guy L."/>
            <person name="Ettema T.J."/>
        </authorList>
    </citation>
    <scope>NUCLEOTIDE SEQUENCE</scope>
</reference>
<dbReference type="AlphaFoldDB" id="A0A0F9WI65"/>
<proteinExistence type="predicted"/>
<comment type="caution">
    <text evidence="1">The sequence shown here is derived from an EMBL/GenBank/DDBJ whole genome shotgun (WGS) entry which is preliminary data.</text>
</comment>
<protein>
    <submittedName>
        <fullName evidence="1">Uncharacterized protein</fullName>
    </submittedName>
</protein>
<accession>A0A0F9WI65</accession>
<evidence type="ECO:0000313" key="1">
    <source>
        <dbReference type="EMBL" id="KKN85641.1"/>
    </source>
</evidence>